<dbReference type="InterPro" id="IPR001303">
    <property type="entry name" value="Aldolase_II/adducin_N"/>
</dbReference>
<dbReference type="EMBL" id="SRSD01000001">
    <property type="protein sequence ID" value="KAA0895120.1"/>
    <property type="molecule type" value="Genomic_DNA"/>
</dbReference>
<name>A0A5A9XQN4_9BACT</name>
<dbReference type="Gene3D" id="3.40.225.10">
    <property type="entry name" value="Class II aldolase/adducin N-terminal domain"/>
    <property type="match status" value="1"/>
</dbReference>
<dbReference type="GO" id="GO:0019323">
    <property type="term" value="P:pentose catabolic process"/>
    <property type="evidence" value="ECO:0007669"/>
    <property type="project" value="TreeGrafter"/>
</dbReference>
<organism evidence="4 5">
    <name type="scientific">Oryzomonas rubra</name>
    <dbReference type="NCBI Taxonomy" id="2509454"/>
    <lineage>
        <taxon>Bacteria</taxon>
        <taxon>Pseudomonadati</taxon>
        <taxon>Thermodesulfobacteriota</taxon>
        <taxon>Desulfuromonadia</taxon>
        <taxon>Geobacterales</taxon>
        <taxon>Geobacteraceae</taxon>
        <taxon>Oryzomonas</taxon>
    </lineage>
</organism>
<keyword evidence="1" id="KW-0479">Metal-binding</keyword>
<dbReference type="GO" id="GO:0005829">
    <property type="term" value="C:cytosol"/>
    <property type="evidence" value="ECO:0007669"/>
    <property type="project" value="TreeGrafter"/>
</dbReference>
<dbReference type="AlphaFoldDB" id="A0A5A9XQN4"/>
<dbReference type="SUPFAM" id="SSF53639">
    <property type="entry name" value="AraD/HMP-PK domain-like"/>
    <property type="match status" value="1"/>
</dbReference>
<protein>
    <submittedName>
        <fullName evidence="4">Aldolase</fullName>
    </submittedName>
</protein>
<dbReference type="OrthoDB" id="5392660at2"/>
<reference evidence="4 5" key="1">
    <citation type="submission" date="2019-04" db="EMBL/GenBank/DDBJ databases">
        <title>Geobacter ruber sp. nov., ferric-reducing bacteria isolated from paddy soil.</title>
        <authorList>
            <person name="Xu Z."/>
            <person name="Masuda Y."/>
            <person name="Itoh H."/>
            <person name="Senoo K."/>
        </authorList>
    </citation>
    <scope>NUCLEOTIDE SEQUENCE [LARGE SCALE GENOMIC DNA]</scope>
    <source>
        <strain evidence="4 5">Red88</strain>
    </source>
</reference>
<keyword evidence="2" id="KW-0456">Lyase</keyword>
<dbReference type="Pfam" id="PF00596">
    <property type="entry name" value="Aldolase_II"/>
    <property type="match status" value="1"/>
</dbReference>
<dbReference type="InterPro" id="IPR036409">
    <property type="entry name" value="Aldolase_II/adducin_N_sf"/>
</dbReference>
<evidence type="ECO:0000313" key="5">
    <source>
        <dbReference type="Proteomes" id="UP000324298"/>
    </source>
</evidence>
<dbReference type="GO" id="GO:0046872">
    <property type="term" value="F:metal ion binding"/>
    <property type="evidence" value="ECO:0007669"/>
    <property type="project" value="UniProtKB-KW"/>
</dbReference>
<dbReference type="SMART" id="SM01007">
    <property type="entry name" value="Aldolase_II"/>
    <property type="match status" value="1"/>
</dbReference>
<sequence length="391" mass="42762">MYDQIGKYSRKLISDRSALPDRIAFAAQDDAVIAAGDVGLARLASAVLERLNCLALCAAAPALPFADFLLQRAGNNEQEIVPRDTETRTFLHDIPILRHSDLGDDPVGAIAHVLGNRKGVIVQGIGIVASGALTVEQAFINWSSVFHSTFIKYLEDVLQDGFKLPDEAQAFDHFRTKWLARLTAEGLIFRNGPLRDKANILDEMARVGRYTVERGLVDSFFGNISYSNGDLLYISQTASSLDELAGCIDPVPFEDCSTVGITASSELVAHRRIFETADCRAILHGHPRFAVVMSMLCDEKEHCPITDCWKECPRVRVMGGTPVVAGEIGAGGIAKNVPPVIGGPGRAIVYGHGVFTLGRADFAEAFQALVDVENWCREEYFRRFDERYGGS</sequence>
<dbReference type="GO" id="GO:0016832">
    <property type="term" value="F:aldehyde-lyase activity"/>
    <property type="evidence" value="ECO:0007669"/>
    <property type="project" value="TreeGrafter"/>
</dbReference>
<gene>
    <name evidence="4" type="ORF">ET418_00960</name>
</gene>
<dbReference type="InterPro" id="IPR050197">
    <property type="entry name" value="Aldolase_class_II_sugar_metab"/>
</dbReference>
<evidence type="ECO:0000259" key="3">
    <source>
        <dbReference type="SMART" id="SM01007"/>
    </source>
</evidence>
<accession>A0A5A9XQN4</accession>
<dbReference type="PANTHER" id="PTHR22789:SF0">
    <property type="entry name" value="3-OXO-TETRONATE 4-PHOSPHATE DECARBOXYLASE-RELATED"/>
    <property type="match status" value="1"/>
</dbReference>
<dbReference type="Proteomes" id="UP000324298">
    <property type="component" value="Unassembled WGS sequence"/>
</dbReference>
<comment type="caution">
    <text evidence="4">The sequence shown here is derived from an EMBL/GenBank/DDBJ whole genome shotgun (WGS) entry which is preliminary data.</text>
</comment>
<evidence type="ECO:0000256" key="1">
    <source>
        <dbReference type="ARBA" id="ARBA00022723"/>
    </source>
</evidence>
<keyword evidence="5" id="KW-1185">Reference proteome</keyword>
<evidence type="ECO:0000313" key="4">
    <source>
        <dbReference type="EMBL" id="KAA0895120.1"/>
    </source>
</evidence>
<evidence type="ECO:0000256" key="2">
    <source>
        <dbReference type="ARBA" id="ARBA00023239"/>
    </source>
</evidence>
<proteinExistence type="predicted"/>
<dbReference type="PANTHER" id="PTHR22789">
    <property type="entry name" value="FUCULOSE PHOSPHATE ALDOLASE"/>
    <property type="match status" value="1"/>
</dbReference>
<dbReference type="RefSeq" id="WP_149305703.1">
    <property type="nucleotide sequence ID" value="NZ_SRSD01000001.1"/>
</dbReference>
<feature type="domain" description="Class II aldolase/adducin N-terminal" evidence="3">
    <location>
        <begin position="202"/>
        <end position="380"/>
    </location>
</feature>